<accession>A0AAD6XXS1</accession>
<comment type="caution">
    <text evidence="2">The sequence shown here is derived from an EMBL/GenBank/DDBJ whole genome shotgun (WGS) entry which is preliminary data.</text>
</comment>
<dbReference type="AlphaFoldDB" id="A0AAD6XXS1"/>
<keyword evidence="3" id="KW-1185">Reference proteome</keyword>
<proteinExistence type="predicted"/>
<organism evidence="2 3">
    <name type="scientific">Mycena belliarum</name>
    <dbReference type="NCBI Taxonomy" id="1033014"/>
    <lineage>
        <taxon>Eukaryota</taxon>
        <taxon>Fungi</taxon>
        <taxon>Dikarya</taxon>
        <taxon>Basidiomycota</taxon>
        <taxon>Agaricomycotina</taxon>
        <taxon>Agaricomycetes</taxon>
        <taxon>Agaricomycetidae</taxon>
        <taxon>Agaricales</taxon>
        <taxon>Marasmiineae</taxon>
        <taxon>Mycenaceae</taxon>
        <taxon>Mycena</taxon>
    </lineage>
</organism>
<dbReference type="EMBL" id="JARJCN010000006">
    <property type="protein sequence ID" value="KAJ7100134.1"/>
    <property type="molecule type" value="Genomic_DNA"/>
</dbReference>
<sequence length="377" mass="40958">MTSKGAPTQGSCVGFWAGSAWARLVQATSRAGDPEVRAITVQDLVLVSFSSYGYFPGNPPTWCGGTSPGQWWAREDTVPLLVADAVAFLWERICLRLNSNAGEPQRRPGFEVRARGIIWALFYFRSTGFARPPRQLATCRSVRDGISRGSVLYLPAPDMDDSQWCLDECPTCATVVHGTSLYCSPECEPDVDDSELELEPPYAHAPWSHSRAARVSAWALDCYKSALAPPASGAPCILPSPSRRKLHLRKQYPTAWLTPGTPPHTHSFVSESSPLSTCTAVDSLVSSCTKSPAPHRAWASASPAPSPAPPPPPPTRAHPLLTKTTIYLRARAEPHAAPPRQDAWTPADVWVARLAASVLPRCPLAKPQWDARARDDP</sequence>
<feature type="compositionally biased region" description="Pro residues" evidence="1">
    <location>
        <begin position="304"/>
        <end position="316"/>
    </location>
</feature>
<reference evidence="2" key="1">
    <citation type="submission" date="2023-03" db="EMBL/GenBank/DDBJ databases">
        <title>Massive genome expansion in bonnet fungi (Mycena s.s.) driven by repeated elements and novel gene families across ecological guilds.</title>
        <authorList>
            <consortium name="Lawrence Berkeley National Laboratory"/>
            <person name="Harder C.B."/>
            <person name="Miyauchi S."/>
            <person name="Viragh M."/>
            <person name="Kuo A."/>
            <person name="Thoen E."/>
            <person name="Andreopoulos B."/>
            <person name="Lu D."/>
            <person name="Skrede I."/>
            <person name="Drula E."/>
            <person name="Henrissat B."/>
            <person name="Morin E."/>
            <person name="Kohler A."/>
            <person name="Barry K."/>
            <person name="LaButti K."/>
            <person name="Morin E."/>
            <person name="Salamov A."/>
            <person name="Lipzen A."/>
            <person name="Mereny Z."/>
            <person name="Hegedus B."/>
            <person name="Baldrian P."/>
            <person name="Stursova M."/>
            <person name="Weitz H."/>
            <person name="Taylor A."/>
            <person name="Grigoriev I.V."/>
            <person name="Nagy L.G."/>
            <person name="Martin F."/>
            <person name="Kauserud H."/>
        </authorList>
    </citation>
    <scope>NUCLEOTIDE SEQUENCE</scope>
    <source>
        <strain evidence="2">CBHHK173m</strain>
    </source>
</reference>
<dbReference type="Proteomes" id="UP001222325">
    <property type="component" value="Unassembled WGS sequence"/>
</dbReference>
<evidence type="ECO:0000256" key="1">
    <source>
        <dbReference type="SAM" id="MobiDB-lite"/>
    </source>
</evidence>
<evidence type="ECO:0000313" key="3">
    <source>
        <dbReference type="Proteomes" id="UP001222325"/>
    </source>
</evidence>
<name>A0AAD6XXS1_9AGAR</name>
<gene>
    <name evidence="2" type="ORF">B0H15DRAFT_944493</name>
</gene>
<feature type="region of interest" description="Disordered" evidence="1">
    <location>
        <begin position="295"/>
        <end position="319"/>
    </location>
</feature>
<protein>
    <submittedName>
        <fullName evidence="2">Uncharacterized protein</fullName>
    </submittedName>
</protein>
<evidence type="ECO:0000313" key="2">
    <source>
        <dbReference type="EMBL" id="KAJ7100134.1"/>
    </source>
</evidence>